<dbReference type="InterPro" id="IPR001480">
    <property type="entry name" value="Bulb-type_lectin_dom"/>
</dbReference>
<evidence type="ECO:0000256" key="12">
    <source>
        <dbReference type="ARBA" id="ARBA00023136"/>
    </source>
</evidence>
<dbReference type="SUPFAM" id="SSF56112">
    <property type="entry name" value="Protein kinase-like (PK-like)"/>
    <property type="match status" value="1"/>
</dbReference>
<dbReference type="SUPFAM" id="SSF51110">
    <property type="entry name" value="alpha-D-mannose-specific plant lectins"/>
    <property type="match status" value="1"/>
</dbReference>
<comment type="catalytic activity">
    <reaction evidence="16 18">
        <text>L-threonyl-[protein] + ATP = O-phospho-L-threonyl-[protein] + ADP + H(+)</text>
        <dbReference type="Rhea" id="RHEA:46608"/>
        <dbReference type="Rhea" id="RHEA-COMP:11060"/>
        <dbReference type="Rhea" id="RHEA-COMP:11605"/>
        <dbReference type="ChEBI" id="CHEBI:15378"/>
        <dbReference type="ChEBI" id="CHEBI:30013"/>
        <dbReference type="ChEBI" id="CHEBI:30616"/>
        <dbReference type="ChEBI" id="CHEBI:61977"/>
        <dbReference type="ChEBI" id="CHEBI:456216"/>
        <dbReference type="EC" id="2.7.11.1"/>
    </reaction>
</comment>
<dbReference type="InterPro" id="IPR024171">
    <property type="entry name" value="SRK-like_kinase"/>
</dbReference>
<evidence type="ECO:0000256" key="8">
    <source>
        <dbReference type="ARBA" id="ARBA00022741"/>
    </source>
</evidence>
<evidence type="ECO:0000256" key="20">
    <source>
        <dbReference type="SAM" id="SignalP"/>
    </source>
</evidence>
<feature type="chain" id="PRO_5026327415" description="Receptor-like serine/threonine-protein kinase" evidence="20">
    <location>
        <begin position="28"/>
        <end position="765"/>
    </location>
</feature>
<feature type="binding site" evidence="19">
    <location>
        <position position="536"/>
    </location>
    <ligand>
        <name>ATP</name>
        <dbReference type="ChEBI" id="CHEBI:30616"/>
    </ligand>
</feature>
<name>A0A6G1CRR5_9ORYZ</name>
<dbReference type="AlphaFoldDB" id="A0A6G1CRR5"/>
<dbReference type="PIRSF" id="PIRSF000641">
    <property type="entry name" value="SRK"/>
    <property type="match status" value="1"/>
</dbReference>
<dbReference type="Gene3D" id="1.10.510.10">
    <property type="entry name" value="Transferase(Phosphotransferase) domain 1"/>
    <property type="match status" value="1"/>
</dbReference>
<dbReference type="SMART" id="SM00108">
    <property type="entry name" value="B_lectin"/>
    <property type="match status" value="1"/>
</dbReference>
<evidence type="ECO:0000313" key="23">
    <source>
        <dbReference type="Proteomes" id="UP000479710"/>
    </source>
</evidence>
<evidence type="ECO:0000256" key="5">
    <source>
        <dbReference type="ARBA" id="ARBA00022692"/>
    </source>
</evidence>
<dbReference type="PROSITE" id="PS50011">
    <property type="entry name" value="PROTEIN_KINASE_DOM"/>
    <property type="match status" value="1"/>
</dbReference>
<keyword evidence="12" id="KW-0472">Membrane</keyword>
<dbReference type="Pfam" id="PF00069">
    <property type="entry name" value="Pkinase"/>
    <property type="match status" value="1"/>
</dbReference>
<keyword evidence="6 20" id="KW-0732">Signal</keyword>
<evidence type="ECO:0000256" key="2">
    <source>
        <dbReference type="ARBA" id="ARBA00022527"/>
    </source>
</evidence>
<dbReference type="CDD" id="cd00054">
    <property type="entry name" value="EGF_CA"/>
    <property type="match status" value="1"/>
</dbReference>
<keyword evidence="15" id="KW-0325">Glycoprotein</keyword>
<dbReference type="SMART" id="SM00220">
    <property type="entry name" value="S_TKc"/>
    <property type="match status" value="1"/>
</dbReference>
<organism evidence="22 23">
    <name type="scientific">Oryza meyeriana var. granulata</name>
    <dbReference type="NCBI Taxonomy" id="110450"/>
    <lineage>
        <taxon>Eukaryota</taxon>
        <taxon>Viridiplantae</taxon>
        <taxon>Streptophyta</taxon>
        <taxon>Embryophyta</taxon>
        <taxon>Tracheophyta</taxon>
        <taxon>Spermatophyta</taxon>
        <taxon>Magnoliopsida</taxon>
        <taxon>Liliopsida</taxon>
        <taxon>Poales</taxon>
        <taxon>Poaceae</taxon>
        <taxon>BOP clade</taxon>
        <taxon>Oryzoideae</taxon>
        <taxon>Oryzeae</taxon>
        <taxon>Oryzinae</taxon>
        <taxon>Oryza</taxon>
        <taxon>Oryza meyeriana</taxon>
    </lineage>
</organism>
<comment type="catalytic activity">
    <reaction evidence="17 18">
        <text>L-seryl-[protein] + ATP = O-phospho-L-seryl-[protein] + ADP + H(+)</text>
        <dbReference type="Rhea" id="RHEA:17989"/>
        <dbReference type="Rhea" id="RHEA-COMP:9863"/>
        <dbReference type="Rhea" id="RHEA-COMP:11604"/>
        <dbReference type="ChEBI" id="CHEBI:15378"/>
        <dbReference type="ChEBI" id="CHEBI:29999"/>
        <dbReference type="ChEBI" id="CHEBI:30616"/>
        <dbReference type="ChEBI" id="CHEBI:83421"/>
        <dbReference type="ChEBI" id="CHEBI:456216"/>
        <dbReference type="EC" id="2.7.11.1"/>
    </reaction>
</comment>
<comment type="caution">
    <text evidence="22">The sequence shown here is derived from an EMBL/GenBank/DDBJ whole genome shotgun (WGS) entry which is preliminary data.</text>
</comment>
<keyword evidence="9 18" id="KW-0418">Kinase</keyword>
<evidence type="ECO:0000256" key="15">
    <source>
        <dbReference type="ARBA" id="ARBA00023180"/>
    </source>
</evidence>
<sequence>MAAWLPSVIAPFLLAVLLHQPRPPVAANAAGNNLTAGNPLTPPGYITSPSGVFAFGFRALASDPTLFVLATWFRLDGDGGDNSSSSKPQSVLALVGTNNGSNGMMWSPPVSSNVRRASVLVLLDSGNLQLLADGGGRNNVLWQSFRHPRDTLLPGQFLVKNAQSEGKLIAKRADDEFTTGRFTMGVQPDGNVVLYVDLLAGNSPDNAYWQEFTNSPDGGTTVAFDEPGRLYYTLRNGTVQNLVSPMANSTVGKYYQFARIEPDGIVRVYIRPKNGSSGGGNASDWTVSGVFPGAGCKMRTSGLQGMCGPGSYCVETKNRLSCECPSGYTYTDATHRDSGCTPEFVPQSCVADGENSSAAEFDLVVLPNTTWETSLHYRKFSPMTEEQCRDYCLNDCFCSAALVTGGTECAEMAALTNGRRANDVTTKALIKVRKTSKSPSPSPATTRTVLAYKVAVVCLALISVAAMAVLLAQHFIGKKTARQHQQQQLLTVRAFTWKELHKATNGFDKLLGKGSFGEVYYGVVRSPEPHPVAVKKLTNSDDYNEREFTNEVQSIGQIHHRNLVRLLGYCREGKHRMLVLEFMPGGSLRGVLFRPERRPPWRWRADAALGIARGLEYLHDGCASPIIHCDIKPDNILLDGRCVPKITDFGISKLLGGQQVHATVTNVRGTRGYIAPEWLRGDARVDTKADVYSFGVVLLEMICCRRCQEPVPDQGVEETPNPALRPTMHQVVQMLESAVEVGALPDPPDCYMESSPIIHCINKSG</sequence>
<dbReference type="InterPro" id="IPR008271">
    <property type="entry name" value="Ser/Thr_kinase_AS"/>
</dbReference>
<dbReference type="FunFam" id="3.30.200.20:FF:000059">
    <property type="entry name" value="S-receptor-like serine/threonine-protein kinase"/>
    <property type="match status" value="1"/>
</dbReference>
<dbReference type="EMBL" id="SPHZ02000008">
    <property type="protein sequence ID" value="KAF0902787.1"/>
    <property type="molecule type" value="Genomic_DNA"/>
</dbReference>
<keyword evidence="13" id="KW-1015">Disulfide bond</keyword>
<keyword evidence="5" id="KW-0812">Transmembrane</keyword>
<dbReference type="InterPro" id="IPR011009">
    <property type="entry name" value="Kinase-like_dom_sf"/>
</dbReference>
<dbReference type="GO" id="GO:0005524">
    <property type="term" value="F:ATP binding"/>
    <property type="evidence" value="ECO:0007669"/>
    <property type="project" value="UniProtKB-UniRule"/>
</dbReference>
<dbReference type="Pfam" id="PF01453">
    <property type="entry name" value="B_lectin"/>
    <property type="match status" value="1"/>
</dbReference>
<evidence type="ECO:0000313" key="22">
    <source>
        <dbReference type="EMBL" id="KAF0902787.1"/>
    </source>
</evidence>
<dbReference type="GO" id="GO:0030246">
    <property type="term" value="F:carbohydrate binding"/>
    <property type="evidence" value="ECO:0007669"/>
    <property type="project" value="UniProtKB-KW"/>
</dbReference>
<dbReference type="GO" id="GO:0004674">
    <property type="term" value="F:protein serine/threonine kinase activity"/>
    <property type="evidence" value="ECO:0007669"/>
    <property type="project" value="UniProtKB-KW"/>
</dbReference>
<evidence type="ECO:0000256" key="10">
    <source>
        <dbReference type="ARBA" id="ARBA00022840"/>
    </source>
</evidence>
<protein>
    <recommendedName>
        <fullName evidence="18">Receptor-like serine/threonine-protein kinase</fullName>
        <ecNumber evidence="18">2.7.11.1</ecNumber>
    </recommendedName>
</protein>
<keyword evidence="11" id="KW-1133">Transmembrane helix</keyword>
<dbReference type="InterPro" id="IPR051343">
    <property type="entry name" value="G-type_lectin_kinases/EP1-like"/>
</dbReference>
<keyword evidence="23" id="KW-1185">Reference proteome</keyword>
<reference evidence="22 23" key="1">
    <citation type="submission" date="2019-11" db="EMBL/GenBank/DDBJ databases">
        <title>Whole genome sequence of Oryza granulata.</title>
        <authorList>
            <person name="Li W."/>
        </authorList>
    </citation>
    <scope>NUCLEOTIDE SEQUENCE [LARGE SCALE GENOMIC DNA]</scope>
    <source>
        <strain evidence="23">cv. Menghai</strain>
        <tissue evidence="22">Leaf</tissue>
    </source>
</reference>
<dbReference type="PANTHER" id="PTHR47976">
    <property type="entry name" value="G-TYPE LECTIN S-RECEPTOR-LIKE SERINE/THREONINE-PROTEIN KINASE SD2-5"/>
    <property type="match status" value="1"/>
</dbReference>
<keyword evidence="2 18" id="KW-0723">Serine/threonine-protein kinase</keyword>
<dbReference type="OrthoDB" id="310217at2759"/>
<gene>
    <name evidence="22" type="ORF">E2562_019116</name>
</gene>
<dbReference type="Gene3D" id="2.90.10.10">
    <property type="entry name" value="Bulb-type lectin domain"/>
    <property type="match status" value="2"/>
</dbReference>
<dbReference type="GO" id="GO:0051707">
    <property type="term" value="P:response to other organism"/>
    <property type="evidence" value="ECO:0007669"/>
    <property type="project" value="UniProtKB-ARBA"/>
</dbReference>
<evidence type="ECO:0000256" key="16">
    <source>
        <dbReference type="ARBA" id="ARBA00047899"/>
    </source>
</evidence>
<proteinExistence type="inferred from homology"/>
<keyword evidence="7" id="KW-0430">Lectin</keyword>
<evidence type="ECO:0000256" key="6">
    <source>
        <dbReference type="ARBA" id="ARBA00022729"/>
    </source>
</evidence>
<evidence type="ECO:0000256" key="11">
    <source>
        <dbReference type="ARBA" id="ARBA00022989"/>
    </source>
</evidence>
<dbReference type="GO" id="GO:0016020">
    <property type="term" value="C:membrane"/>
    <property type="evidence" value="ECO:0007669"/>
    <property type="project" value="UniProtKB-SubCell"/>
</dbReference>
<keyword evidence="8 18" id="KW-0547">Nucleotide-binding</keyword>
<keyword evidence="14" id="KW-0675">Receptor</keyword>
<evidence type="ECO:0000256" key="14">
    <source>
        <dbReference type="ARBA" id="ARBA00023170"/>
    </source>
</evidence>
<evidence type="ECO:0000256" key="18">
    <source>
        <dbReference type="PIRNR" id="PIRNR000641"/>
    </source>
</evidence>
<evidence type="ECO:0000256" key="1">
    <source>
        <dbReference type="ARBA" id="ARBA00004479"/>
    </source>
</evidence>
<evidence type="ECO:0000256" key="13">
    <source>
        <dbReference type="ARBA" id="ARBA00023157"/>
    </source>
</evidence>
<evidence type="ECO:0000256" key="9">
    <source>
        <dbReference type="ARBA" id="ARBA00022777"/>
    </source>
</evidence>
<keyword evidence="4 18" id="KW-0808">Transferase</keyword>
<keyword evidence="10 18" id="KW-0067">ATP-binding</keyword>
<dbReference type="EC" id="2.7.11.1" evidence="18"/>
<keyword evidence="3" id="KW-0245">EGF-like domain</keyword>
<dbReference type="PANTHER" id="PTHR47976:SF10">
    <property type="entry name" value="RECEPTOR-LIKE SERINE_THREONINE-PROTEIN KINASE"/>
    <property type="match status" value="1"/>
</dbReference>
<evidence type="ECO:0000256" key="19">
    <source>
        <dbReference type="PROSITE-ProRule" id="PRU10141"/>
    </source>
</evidence>
<evidence type="ECO:0000256" key="3">
    <source>
        <dbReference type="ARBA" id="ARBA00022536"/>
    </source>
</evidence>
<accession>A0A6G1CRR5</accession>
<feature type="signal peptide" evidence="20">
    <location>
        <begin position="1"/>
        <end position="27"/>
    </location>
</feature>
<evidence type="ECO:0000256" key="4">
    <source>
        <dbReference type="ARBA" id="ARBA00022679"/>
    </source>
</evidence>
<dbReference type="InterPro" id="IPR000719">
    <property type="entry name" value="Prot_kinase_dom"/>
</dbReference>
<evidence type="ECO:0000259" key="21">
    <source>
        <dbReference type="PROSITE" id="PS50011"/>
    </source>
</evidence>
<dbReference type="PROSITE" id="PS00107">
    <property type="entry name" value="PROTEIN_KINASE_ATP"/>
    <property type="match status" value="1"/>
</dbReference>
<feature type="domain" description="Protein kinase" evidence="21">
    <location>
        <begin position="505"/>
        <end position="765"/>
    </location>
</feature>
<evidence type="ECO:0000256" key="7">
    <source>
        <dbReference type="ARBA" id="ARBA00022734"/>
    </source>
</evidence>
<dbReference type="PROSITE" id="PS00108">
    <property type="entry name" value="PROTEIN_KINASE_ST"/>
    <property type="match status" value="1"/>
</dbReference>
<dbReference type="InterPro" id="IPR036426">
    <property type="entry name" value="Bulb-type_lectin_dom_sf"/>
</dbReference>
<dbReference type="Proteomes" id="UP000479710">
    <property type="component" value="Unassembled WGS sequence"/>
</dbReference>
<dbReference type="InterPro" id="IPR017441">
    <property type="entry name" value="Protein_kinase_ATP_BS"/>
</dbReference>
<dbReference type="Gene3D" id="3.30.200.20">
    <property type="entry name" value="Phosphorylase Kinase, domain 1"/>
    <property type="match status" value="1"/>
</dbReference>
<comment type="subcellular location">
    <subcellularLocation>
        <location evidence="1">Membrane</location>
        <topology evidence="1">Single-pass type I membrane protein</topology>
    </subcellularLocation>
</comment>
<comment type="similarity">
    <text evidence="18">Belongs to the protein kinase superfamily. Ser/Thr protein kinase family.</text>
</comment>
<evidence type="ECO:0000256" key="17">
    <source>
        <dbReference type="ARBA" id="ARBA00048679"/>
    </source>
</evidence>